<gene>
    <name evidence="1" type="ORF">OG560_10685</name>
</gene>
<evidence type="ECO:0000313" key="2">
    <source>
        <dbReference type="Proteomes" id="UP001622496"/>
    </source>
</evidence>
<dbReference type="EMBL" id="CP108135">
    <property type="protein sequence ID" value="WTP65867.1"/>
    <property type="molecule type" value="Genomic_DNA"/>
</dbReference>
<protein>
    <submittedName>
        <fullName evidence="1">Uncharacterized protein</fullName>
    </submittedName>
</protein>
<accession>A0ABZ1K214</accession>
<keyword evidence="2" id="KW-1185">Reference proteome</keyword>
<dbReference type="Proteomes" id="UP001622496">
    <property type="component" value="Chromosome"/>
</dbReference>
<sequence>MARRAATRAYVSAVEVTPPGETHSKALPVSLRLQISDGADRKVVVDPVGTEKQ</sequence>
<proteinExistence type="predicted"/>
<organism evidence="1 2">
    <name type="scientific">[Kitasatospora] papulosa</name>
    <dbReference type="NCBI Taxonomy" id="1464011"/>
    <lineage>
        <taxon>Bacteria</taxon>
        <taxon>Bacillati</taxon>
        <taxon>Actinomycetota</taxon>
        <taxon>Actinomycetes</taxon>
        <taxon>Kitasatosporales</taxon>
        <taxon>Streptomycetaceae</taxon>
        <taxon>Streptomyces</taxon>
    </lineage>
</organism>
<evidence type="ECO:0000313" key="1">
    <source>
        <dbReference type="EMBL" id="WTP65867.1"/>
    </source>
</evidence>
<reference evidence="1 2" key="1">
    <citation type="submission" date="2022-10" db="EMBL/GenBank/DDBJ databases">
        <title>The complete genomes of actinobacterial strains from the NBC collection.</title>
        <authorList>
            <person name="Joergensen T.S."/>
            <person name="Alvarez Arevalo M."/>
            <person name="Sterndorff E.B."/>
            <person name="Faurdal D."/>
            <person name="Vuksanovic O."/>
            <person name="Mourched A.-S."/>
            <person name="Charusanti P."/>
            <person name="Shaw S."/>
            <person name="Blin K."/>
            <person name="Weber T."/>
        </authorList>
    </citation>
    <scope>NUCLEOTIDE SEQUENCE [LARGE SCALE GENOMIC DNA]</scope>
    <source>
        <strain evidence="1 2">NBC_00185</strain>
    </source>
</reference>
<name>A0ABZ1K214_9ACTN</name>
<dbReference type="RefSeq" id="WP_158709216.1">
    <property type="nucleotide sequence ID" value="NZ_CP108135.1"/>
</dbReference>